<keyword evidence="2" id="KW-1185">Reference proteome</keyword>
<gene>
    <name evidence="1" type="ORF">N7U66_03355</name>
</gene>
<organism evidence="1 2">
    <name type="scientific">Lacinutrix neustonica</name>
    <dbReference type="NCBI Taxonomy" id="2980107"/>
    <lineage>
        <taxon>Bacteria</taxon>
        <taxon>Pseudomonadati</taxon>
        <taxon>Bacteroidota</taxon>
        <taxon>Flavobacteriia</taxon>
        <taxon>Flavobacteriales</taxon>
        <taxon>Flavobacteriaceae</taxon>
        <taxon>Lacinutrix</taxon>
    </lineage>
</organism>
<dbReference type="Proteomes" id="UP001164705">
    <property type="component" value="Chromosome"/>
</dbReference>
<dbReference type="AlphaFoldDB" id="A0A9E8SE33"/>
<proteinExistence type="predicted"/>
<name>A0A9E8SE33_9FLAO</name>
<sequence>MYSRKGDDNLYESIKFYTDGRAVLSGVDKVIMSSNELDKKNRNNYRYRINNEEIEIEYLRVKYKKMYNIIKYGRISKDTIVFYKAINLQHNNIAKPSSLNEIYIKDK</sequence>
<reference evidence="1" key="1">
    <citation type="submission" date="2022-11" db="EMBL/GenBank/DDBJ databases">
        <title>Lacinutrix neustonica HL-RS19T sp. nov., isolated from the surface microlayer sample of brackish Lake Shihwa.</title>
        <authorList>
            <person name="Choi J.Y."/>
            <person name="Hwang C.Y."/>
        </authorList>
    </citation>
    <scope>NUCLEOTIDE SEQUENCE</scope>
    <source>
        <strain evidence="1">HL-RS19</strain>
    </source>
</reference>
<dbReference type="KEGG" id="lnu:N7U66_03355"/>
<evidence type="ECO:0000313" key="2">
    <source>
        <dbReference type="Proteomes" id="UP001164705"/>
    </source>
</evidence>
<dbReference type="RefSeq" id="WP_267677319.1">
    <property type="nucleotide sequence ID" value="NZ_CP113088.1"/>
</dbReference>
<accession>A0A9E8SE33</accession>
<evidence type="ECO:0000313" key="1">
    <source>
        <dbReference type="EMBL" id="WAC02721.1"/>
    </source>
</evidence>
<protein>
    <submittedName>
        <fullName evidence="1">Uncharacterized protein</fullName>
    </submittedName>
</protein>
<dbReference type="EMBL" id="CP113088">
    <property type="protein sequence ID" value="WAC02721.1"/>
    <property type="molecule type" value="Genomic_DNA"/>
</dbReference>